<reference evidence="2 3" key="1">
    <citation type="submission" date="2016-10" db="EMBL/GenBank/DDBJ databases">
        <authorList>
            <person name="de Groot N.N."/>
        </authorList>
    </citation>
    <scope>NUCLEOTIDE SEQUENCE [LARGE SCALE GENOMIC DNA]</scope>
    <source>
        <strain evidence="2 3">DSM 23995</strain>
    </source>
</reference>
<dbReference type="RefSeq" id="WP_091656218.1">
    <property type="nucleotide sequence ID" value="NZ_FONT01000001.1"/>
</dbReference>
<dbReference type="STRING" id="930128.SAMN05192532_101202"/>
<keyword evidence="3" id="KW-1185">Reference proteome</keyword>
<gene>
    <name evidence="2" type="ORF">SAMN05192532_101202</name>
</gene>
<organism evidence="2 3">
    <name type="scientific">Alteribacillus iranensis</name>
    <dbReference type="NCBI Taxonomy" id="930128"/>
    <lineage>
        <taxon>Bacteria</taxon>
        <taxon>Bacillati</taxon>
        <taxon>Bacillota</taxon>
        <taxon>Bacilli</taxon>
        <taxon>Bacillales</taxon>
        <taxon>Bacillaceae</taxon>
        <taxon>Alteribacillus</taxon>
    </lineage>
</organism>
<keyword evidence="1" id="KW-0812">Transmembrane</keyword>
<dbReference type="OrthoDB" id="1653576at2"/>
<dbReference type="NCBIfam" id="NF040982">
    <property type="entry name" value="ComGD"/>
    <property type="match status" value="1"/>
</dbReference>
<proteinExistence type="predicted"/>
<feature type="transmembrane region" description="Helical" evidence="1">
    <location>
        <begin position="16"/>
        <end position="34"/>
    </location>
</feature>
<evidence type="ECO:0000256" key="1">
    <source>
        <dbReference type="SAM" id="Phobius"/>
    </source>
</evidence>
<name>A0A1I1ZEP1_9BACI</name>
<dbReference type="Proteomes" id="UP000199516">
    <property type="component" value="Unassembled WGS sequence"/>
</dbReference>
<evidence type="ECO:0000313" key="3">
    <source>
        <dbReference type="Proteomes" id="UP000199516"/>
    </source>
</evidence>
<accession>A0A1I1ZEP1</accession>
<keyword evidence="1" id="KW-1133">Transmembrane helix</keyword>
<evidence type="ECO:0000313" key="2">
    <source>
        <dbReference type="EMBL" id="SFE30206.1"/>
    </source>
</evidence>
<sequence>MKQIVKAESGHTLSEMVVVLMVITVTLGIPILSYHSIHTKQVYRHFIELVSEDLRFAQQYAYANSKGVLIQVAGDHYYVKPEGIGEDPLITRKIPANLSIERSTVHLSEIFFNTRGNIRKPGTFYMITPAGRYRFVFLVGRGRFYVEET</sequence>
<dbReference type="GO" id="GO:0030420">
    <property type="term" value="P:establishment of competence for transformation"/>
    <property type="evidence" value="ECO:0007669"/>
    <property type="project" value="InterPro"/>
</dbReference>
<protein>
    <submittedName>
        <fullName evidence="2">Competence protein ComGD</fullName>
    </submittedName>
</protein>
<dbReference type="PIRSF" id="PIRSF021292">
    <property type="entry name" value="Competence_ComGD"/>
    <property type="match status" value="1"/>
</dbReference>
<dbReference type="InterPro" id="IPR016785">
    <property type="entry name" value="ComGD"/>
</dbReference>
<keyword evidence="1" id="KW-0472">Membrane</keyword>
<dbReference type="EMBL" id="FONT01000001">
    <property type="protein sequence ID" value="SFE30206.1"/>
    <property type="molecule type" value="Genomic_DNA"/>
</dbReference>
<dbReference type="AlphaFoldDB" id="A0A1I1ZEP1"/>